<feature type="transmembrane region" description="Helical" evidence="7">
    <location>
        <begin position="246"/>
        <end position="264"/>
    </location>
</feature>
<feature type="transmembrane region" description="Helical" evidence="7">
    <location>
        <begin position="276"/>
        <end position="300"/>
    </location>
</feature>
<keyword evidence="4 7" id="KW-0812">Transmembrane</keyword>
<dbReference type="PIRSF" id="PIRSF005419">
    <property type="entry name" value="FlhA"/>
    <property type="match status" value="1"/>
</dbReference>
<dbReference type="InterPro" id="IPR006301">
    <property type="entry name" value="FlhA"/>
</dbReference>
<dbReference type="NCBIfam" id="TIGR01398">
    <property type="entry name" value="FlhA"/>
    <property type="match status" value="1"/>
</dbReference>
<dbReference type="Proteomes" id="UP000002012">
    <property type="component" value="Chromosome"/>
</dbReference>
<evidence type="ECO:0000256" key="4">
    <source>
        <dbReference type="ARBA" id="ARBA00022692"/>
    </source>
</evidence>
<proteinExistence type="inferred from homology"/>
<dbReference type="eggNOG" id="COG1298">
    <property type="taxonomic scope" value="Bacteria"/>
</dbReference>
<evidence type="ECO:0000256" key="5">
    <source>
        <dbReference type="ARBA" id="ARBA00022989"/>
    </source>
</evidence>
<keyword evidence="8" id="KW-0282">Flagellum</keyword>
<evidence type="ECO:0000256" key="3">
    <source>
        <dbReference type="ARBA" id="ARBA00022475"/>
    </source>
</evidence>
<keyword evidence="5 7" id="KW-1133">Transmembrane helix</keyword>
<keyword evidence="8" id="KW-0966">Cell projection</keyword>
<keyword evidence="7" id="KW-1005">Bacterial flagellum biogenesis</keyword>
<comment type="similarity">
    <text evidence="2 7">Belongs to the FHIPEP (flagella/HR/invasion proteins export pore) family.</text>
</comment>
<evidence type="ECO:0000313" key="9">
    <source>
        <dbReference type="Proteomes" id="UP000002012"/>
    </source>
</evidence>
<dbReference type="Gene3D" id="1.10.8.540">
    <property type="entry name" value="FHIPEP family, domain 3"/>
    <property type="match status" value="1"/>
</dbReference>
<dbReference type="HOGENOM" id="CLU_015346_3_0_0"/>
<dbReference type="PROSITE" id="PS00994">
    <property type="entry name" value="FHIPEP"/>
    <property type="match status" value="1"/>
</dbReference>
<keyword evidence="7" id="KW-0653">Protein transport</keyword>
<dbReference type="GO" id="GO:0009306">
    <property type="term" value="P:protein secretion"/>
    <property type="evidence" value="ECO:0007669"/>
    <property type="project" value="InterPro"/>
</dbReference>
<protein>
    <recommendedName>
        <fullName evidence="7">Flagellar biosynthesis protein FlhA</fullName>
    </recommendedName>
</protein>
<comment type="function">
    <text evidence="7">Required for formation of the rod structure of the flagellar apparatus. Together with FliI and FliH, may constitute the export apparatus of flagellin.</text>
</comment>
<comment type="subcellular location">
    <subcellularLocation>
        <location evidence="1 7">Cell membrane</location>
        <topology evidence="1 7">Multi-pass membrane protein</topology>
    </subcellularLocation>
</comment>
<dbReference type="FunCoup" id="D4H6C0">
    <property type="interactions" value="91"/>
</dbReference>
<dbReference type="AlphaFoldDB" id="D4H6C0"/>
<evidence type="ECO:0000256" key="7">
    <source>
        <dbReference type="RuleBase" id="RU364093"/>
    </source>
</evidence>
<dbReference type="Gene3D" id="3.40.30.60">
    <property type="entry name" value="FHIPEP family, domain 1"/>
    <property type="match status" value="1"/>
</dbReference>
<keyword evidence="7" id="KW-1006">Bacterial flagellum protein export</keyword>
<keyword evidence="3 7" id="KW-1003">Cell membrane</keyword>
<dbReference type="GO" id="GO:0044780">
    <property type="term" value="P:bacterial-type flagellum assembly"/>
    <property type="evidence" value="ECO:0007669"/>
    <property type="project" value="InterPro"/>
</dbReference>
<evidence type="ECO:0000256" key="6">
    <source>
        <dbReference type="ARBA" id="ARBA00023136"/>
    </source>
</evidence>
<comment type="caution">
    <text evidence="7">Lacks conserved residue(s) required for the propagation of feature annotation.</text>
</comment>
<dbReference type="InterPro" id="IPR042193">
    <property type="entry name" value="FHIPEP_3"/>
</dbReference>
<dbReference type="InterPro" id="IPR001712">
    <property type="entry name" value="T3SS_FHIPEP"/>
</dbReference>
<dbReference type="Gene3D" id="3.40.50.12790">
    <property type="entry name" value="FHIPEP family, domain 4"/>
    <property type="match status" value="1"/>
</dbReference>
<feature type="transmembrane region" description="Helical" evidence="7">
    <location>
        <begin position="204"/>
        <end position="226"/>
    </location>
</feature>
<keyword evidence="6 7" id="KW-0472">Membrane</keyword>
<accession>D4H6C0</accession>
<feature type="transmembrane region" description="Helical" evidence="7">
    <location>
        <begin position="72"/>
        <end position="92"/>
    </location>
</feature>
<keyword evidence="8" id="KW-0969">Cilium</keyword>
<dbReference type="KEGG" id="dap:Dacet_2844"/>
<organism evidence="8 9">
    <name type="scientific">Denitrovibrio acetiphilus (strain DSM 12809 / NBRC 114555 / N2460)</name>
    <dbReference type="NCBI Taxonomy" id="522772"/>
    <lineage>
        <taxon>Bacteria</taxon>
        <taxon>Pseudomonadati</taxon>
        <taxon>Deferribacterota</taxon>
        <taxon>Deferribacteres</taxon>
        <taxon>Deferribacterales</taxon>
        <taxon>Geovibrionaceae</taxon>
        <taxon>Denitrovibrio</taxon>
    </lineage>
</organism>
<dbReference type="GO" id="GO:0005886">
    <property type="term" value="C:plasma membrane"/>
    <property type="evidence" value="ECO:0007669"/>
    <property type="project" value="UniProtKB-SubCell"/>
</dbReference>
<dbReference type="EMBL" id="CP001968">
    <property type="protein sequence ID" value="ADD69594.1"/>
    <property type="molecule type" value="Genomic_DNA"/>
</dbReference>
<keyword evidence="9" id="KW-1185">Reference proteome</keyword>
<sequence length="696" mass="76376">MAEETTGIKGFFQQNDVMFSIFFIGIIVVMVLPLPAFLLDILLTMSIALAIVILMVAIHSDDPLNFSTFPSVLLIVTLFRLSLNVATTRTILLHGAEGEEAAGQVIRSFGQFVVGGNYVVGIIIFLILVLINFMVITKGSGRIAEVAARFTLDAMPGKQMAIDADLNTGLITEDEAKAKREKIQKEADYYGAMDGASKFVRGDAIAGIIITAINILGGLLIGVFQHDMPAGESAARFTILTIGDGLVSQIPSLIISTSAGLIVSRAGGSADLSGQLFTQLFSSTKVLGIAGAILLFFALVPGLPKISFISIAALMFYLVYISKGKKNELEKKEKEEATKEKEHKDVPEEEEVKNLLEMDLMELEIGFGLIPLVDTNQGGTLLSRIKAIRRQIALEMGFIVPPVRIRDNLQLDANGYSVMLKSVRVATGTIFPEKYLIMNPEGDITKIDGIPTKEPAFGLEAKWVDEPVKDIAEMEGYTIVDPSTVIATHLTEIIKKNAHELLGRQETQELLDKLKEKYPKLVDDVIPSILDLGTVNRVLQSLLKERVSIRNLQTVMEVLATFGMQNKNPDYLIEKVRLTLKRQITEAMTSADGSLYVFTLPSKIEQMLASSLQNTDDGQEIVIDPTLAQKILSGIMKKTEECVSKGLPPLMIISPPIRLPMRRFVEKFVPNVNIMSHNEISESVRIESLGMLEIDL</sequence>
<dbReference type="OrthoDB" id="9759185at2"/>
<dbReference type="InterPro" id="IPR042194">
    <property type="entry name" value="FHIPEP_1"/>
</dbReference>
<evidence type="ECO:0000256" key="2">
    <source>
        <dbReference type="ARBA" id="ARBA00008835"/>
    </source>
</evidence>
<dbReference type="RefSeq" id="WP_013012081.1">
    <property type="nucleotide sequence ID" value="NC_013943.1"/>
</dbReference>
<dbReference type="InterPro" id="IPR025505">
    <property type="entry name" value="FHIPEP_CS"/>
</dbReference>
<name>D4H6C0_DENA2</name>
<dbReference type="Pfam" id="PF00771">
    <property type="entry name" value="FHIPEP"/>
    <property type="match status" value="1"/>
</dbReference>
<dbReference type="InParanoid" id="D4H6C0"/>
<dbReference type="PANTHER" id="PTHR30161">
    <property type="entry name" value="FLAGELLAR EXPORT PROTEIN, MEMBRANE FLHA SUBUNIT-RELATED"/>
    <property type="match status" value="1"/>
</dbReference>
<feature type="transmembrane region" description="Helical" evidence="7">
    <location>
        <begin position="112"/>
        <end position="135"/>
    </location>
</feature>
<reference evidence="8 9" key="1">
    <citation type="journal article" date="2010" name="Stand. Genomic Sci.">
        <title>Complete genome sequence of Denitrovibrio acetiphilus type strain (N2460).</title>
        <authorList>
            <person name="Kiss H."/>
            <person name="Lang E."/>
            <person name="Lapidus A."/>
            <person name="Copeland A."/>
            <person name="Nolan M."/>
            <person name="Glavina Del Rio T."/>
            <person name="Chen F."/>
            <person name="Lucas S."/>
            <person name="Tice H."/>
            <person name="Cheng J.F."/>
            <person name="Han C."/>
            <person name="Goodwin L."/>
            <person name="Pitluck S."/>
            <person name="Liolios K."/>
            <person name="Pati A."/>
            <person name="Ivanova N."/>
            <person name="Mavromatis K."/>
            <person name="Chen A."/>
            <person name="Palaniappan K."/>
            <person name="Land M."/>
            <person name="Hauser L."/>
            <person name="Chang Y.J."/>
            <person name="Jeffries C.D."/>
            <person name="Detter J.C."/>
            <person name="Brettin T."/>
            <person name="Spring S."/>
            <person name="Rohde M."/>
            <person name="Goker M."/>
            <person name="Woyke T."/>
            <person name="Bristow J."/>
            <person name="Eisen J.A."/>
            <person name="Markowitz V."/>
            <person name="Hugenholtz P."/>
            <person name="Kyrpides N.C."/>
            <person name="Klenk H.P."/>
        </authorList>
    </citation>
    <scope>NUCLEOTIDE SEQUENCE [LARGE SCALE GENOMIC DNA]</scope>
    <source>
        <strain evidence="9">DSM 12809 / NBRC 114555 / N2460</strain>
    </source>
</reference>
<dbReference type="PRINTS" id="PR00949">
    <property type="entry name" value="TYPE3IMAPROT"/>
</dbReference>
<dbReference type="InterPro" id="IPR042196">
    <property type="entry name" value="FHIPEP_4"/>
</dbReference>
<dbReference type="STRING" id="522772.Dacet_2844"/>
<feature type="transmembrane region" description="Helical" evidence="7">
    <location>
        <begin position="17"/>
        <end position="35"/>
    </location>
</feature>
<dbReference type="PaxDb" id="522772-Dacet_2844"/>
<gene>
    <name evidence="7" type="primary">flhA</name>
    <name evidence="8" type="ordered locus">Dacet_2844</name>
</gene>
<dbReference type="PANTHER" id="PTHR30161:SF1">
    <property type="entry name" value="FLAGELLAR BIOSYNTHESIS PROTEIN FLHA-RELATED"/>
    <property type="match status" value="1"/>
</dbReference>
<evidence type="ECO:0000256" key="1">
    <source>
        <dbReference type="ARBA" id="ARBA00004651"/>
    </source>
</evidence>
<evidence type="ECO:0000313" key="8">
    <source>
        <dbReference type="EMBL" id="ADD69594.1"/>
    </source>
</evidence>
<keyword evidence="7" id="KW-0813">Transport</keyword>